<dbReference type="Proteomes" id="UP000199451">
    <property type="component" value="Unassembled WGS sequence"/>
</dbReference>
<accession>A0A1G9W886</accession>
<proteinExistence type="predicted"/>
<dbReference type="AlphaFoldDB" id="A0A1G9W886"/>
<reference evidence="3" key="1">
    <citation type="submission" date="2016-10" db="EMBL/GenBank/DDBJ databases">
        <authorList>
            <person name="Varghese N."/>
            <person name="Submissions S."/>
        </authorList>
    </citation>
    <scope>NUCLEOTIDE SEQUENCE [LARGE SCALE GENOMIC DNA]</scope>
    <source>
        <strain evidence="3">CGMCC 1.10119</strain>
    </source>
</reference>
<gene>
    <name evidence="2" type="ORF">SAMN04487949_2646</name>
</gene>
<dbReference type="PROSITE" id="PS51257">
    <property type="entry name" value="PROKAR_LIPOPROTEIN"/>
    <property type="match status" value="1"/>
</dbReference>
<protein>
    <recommendedName>
        <fullName evidence="4">Transcriptional initiation protein Tat</fullName>
    </recommendedName>
</protein>
<name>A0A1G9W886_9EURY</name>
<dbReference type="STRING" id="660521.SAMN04487949_2646"/>
<sequence length="132" mass="14267">MKRRVLLGTLPFALSGCLSSLPGPTGPRNPPTEPANDPREQAQQKPLVVSDFEFSRADSDALAVVLTVTNRTDVERVGTATVTLSLDGETFERTAEVTVGGDSDAETELVFEEIQFEAFQNADSFEFDASVE</sequence>
<feature type="region of interest" description="Disordered" evidence="1">
    <location>
        <begin position="18"/>
        <end position="43"/>
    </location>
</feature>
<evidence type="ECO:0000313" key="2">
    <source>
        <dbReference type="EMBL" id="SDM80451.1"/>
    </source>
</evidence>
<evidence type="ECO:0008006" key="4">
    <source>
        <dbReference type="Google" id="ProtNLM"/>
    </source>
</evidence>
<organism evidence="2 3">
    <name type="scientific">Halogranum gelatinilyticum</name>
    <dbReference type="NCBI Taxonomy" id="660521"/>
    <lineage>
        <taxon>Archaea</taxon>
        <taxon>Methanobacteriati</taxon>
        <taxon>Methanobacteriota</taxon>
        <taxon>Stenosarchaea group</taxon>
        <taxon>Halobacteria</taxon>
        <taxon>Halobacteriales</taxon>
        <taxon>Haloferacaceae</taxon>
    </lineage>
</organism>
<dbReference type="RefSeq" id="WP_089698084.1">
    <property type="nucleotide sequence ID" value="NZ_FNHL01000003.1"/>
</dbReference>
<dbReference type="EMBL" id="FNHL01000003">
    <property type="protein sequence ID" value="SDM80451.1"/>
    <property type="molecule type" value="Genomic_DNA"/>
</dbReference>
<feature type="compositionally biased region" description="Pro residues" evidence="1">
    <location>
        <begin position="24"/>
        <end position="33"/>
    </location>
</feature>
<evidence type="ECO:0000256" key="1">
    <source>
        <dbReference type="SAM" id="MobiDB-lite"/>
    </source>
</evidence>
<dbReference type="OrthoDB" id="307397at2157"/>
<keyword evidence="3" id="KW-1185">Reference proteome</keyword>
<evidence type="ECO:0000313" key="3">
    <source>
        <dbReference type="Proteomes" id="UP000199451"/>
    </source>
</evidence>